<reference evidence="2" key="1">
    <citation type="submission" date="2021-01" db="EMBL/GenBank/DDBJ databases">
        <authorList>
            <person name="Corre E."/>
            <person name="Pelletier E."/>
            <person name="Niang G."/>
            <person name="Scheremetjew M."/>
            <person name="Finn R."/>
            <person name="Kale V."/>
            <person name="Holt S."/>
            <person name="Cochrane G."/>
            <person name="Meng A."/>
            <person name="Brown T."/>
            <person name="Cohen L."/>
        </authorList>
    </citation>
    <scope>NUCLEOTIDE SEQUENCE</scope>
    <source>
        <strain evidence="2">CT5</strain>
    </source>
</reference>
<sequence>MEKTRPTETYVPKINEKSKAMEQRRQQNQQKVPRHEILLEMGRIYTQERELRQAAHQEGYEELEDLELEDGEAAQFLELENQQQKELKDAIQEIKKGNYNDEEAKYIPDYENANNSGSLEKLEEVSPSQEDHHQEITGMDKIGVIQEDAHEDSNEKMYASPEVEKNEDEGEDGGEQPQSSHELSPSGTKPSEPESEDGPEGEDKSNSTNTQIPLLFVDVNLGEGTTDRIVLYEGDDPSDVAKEFSTRHSLDTSMTGKLTDLLTQQMNGVLTKIVEVSDMAEGDEENDEE</sequence>
<dbReference type="PANTHER" id="PTHR38150:SF1">
    <property type="entry name" value="PFU DOMAIN-CONTAINING PROTEIN"/>
    <property type="match status" value="1"/>
</dbReference>
<dbReference type="PANTHER" id="PTHR38150">
    <property type="entry name" value="EF-HAND DOMAIN-CONTAINING PROTEIN"/>
    <property type="match status" value="1"/>
</dbReference>
<feature type="compositionally biased region" description="Basic and acidic residues" evidence="1">
    <location>
        <begin position="120"/>
        <end position="135"/>
    </location>
</feature>
<organism evidence="2">
    <name type="scientific">Euplotes crassus</name>
    <dbReference type="NCBI Taxonomy" id="5936"/>
    <lineage>
        <taxon>Eukaryota</taxon>
        <taxon>Sar</taxon>
        <taxon>Alveolata</taxon>
        <taxon>Ciliophora</taxon>
        <taxon>Intramacronucleata</taxon>
        <taxon>Spirotrichea</taxon>
        <taxon>Hypotrichia</taxon>
        <taxon>Euplotida</taxon>
        <taxon>Euplotidae</taxon>
        <taxon>Moneuplotes</taxon>
    </lineage>
</organism>
<evidence type="ECO:0000313" key="2">
    <source>
        <dbReference type="EMBL" id="CAE0387616.1"/>
    </source>
</evidence>
<proteinExistence type="predicted"/>
<feature type="compositionally biased region" description="Polar residues" evidence="1">
    <location>
        <begin position="176"/>
        <end position="188"/>
    </location>
</feature>
<protein>
    <submittedName>
        <fullName evidence="2">Uncharacterized protein</fullName>
    </submittedName>
</protein>
<evidence type="ECO:0000256" key="1">
    <source>
        <dbReference type="SAM" id="MobiDB-lite"/>
    </source>
</evidence>
<feature type="compositionally biased region" description="Acidic residues" evidence="1">
    <location>
        <begin position="165"/>
        <end position="174"/>
    </location>
</feature>
<feature type="region of interest" description="Disordered" evidence="1">
    <location>
        <begin position="99"/>
        <end position="214"/>
    </location>
</feature>
<gene>
    <name evidence="2" type="ORF">ECRA1380_LOCUS12588</name>
</gene>
<accession>A0A7S3KLQ2</accession>
<name>A0A7S3KLQ2_EUPCR</name>
<dbReference type="AlphaFoldDB" id="A0A7S3KLQ2"/>
<feature type="compositionally biased region" description="Basic and acidic residues" evidence="1">
    <location>
        <begin position="99"/>
        <end position="108"/>
    </location>
</feature>
<feature type="region of interest" description="Disordered" evidence="1">
    <location>
        <begin position="1"/>
        <end position="32"/>
    </location>
</feature>
<dbReference type="EMBL" id="HBIK01026930">
    <property type="protein sequence ID" value="CAE0387616.1"/>
    <property type="molecule type" value="Transcribed_RNA"/>
</dbReference>
<feature type="compositionally biased region" description="Basic and acidic residues" evidence="1">
    <location>
        <begin position="14"/>
        <end position="25"/>
    </location>
</feature>